<name>A0A938XWD8_9FIRM</name>
<dbReference type="AlphaFoldDB" id="A0A938XWD8"/>
<organism evidence="1 2">
    <name type="scientific">Halanaerobacter jeridensis</name>
    <dbReference type="NCBI Taxonomy" id="706427"/>
    <lineage>
        <taxon>Bacteria</taxon>
        <taxon>Bacillati</taxon>
        <taxon>Bacillota</taxon>
        <taxon>Clostridia</taxon>
        <taxon>Halanaerobiales</taxon>
        <taxon>Halobacteroidaceae</taxon>
        <taxon>Halanaerobacter</taxon>
    </lineage>
</organism>
<protein>
    <submittedName>
        <fullName evidence="1">Sporulation protein YtxC</fullName>
    </submittedName>
</protein>
<dbReference type="Pfam" id="PF08812">
    <property type="entry name" value="YtxC"/>
    <property type="match status" value="1"/>
</dbReference>
<accession>A0A938XWD8</accession>
<comment type="caution">
    <text evidence="1">The sequence shown here is derived from an EMBL/GenBank/DDBJ whole genome shotgun (WGS) entry which is preliminary data.</text>
</comment>
<reference evidence="1" key="1">
    <citation type="submission" date="2021-01" db="EMBL/GenBank/DDBJ databases">
        <title>Genomic Encyclopedia of Type Strains, Phase IV (KMG-IV): sequencing the most valuable type-strain genomes for metagenomic binning, comparative biology and taxonomic classification.</title>
        <authorList>
            <person name="Goeker M."/>
        </authorList>
    </citation>
    <scope>NUCLEOTIDE SEQUENCE</scope>
    <source>
        <strain evidence="1">DSM 23230</strain>
    </source>
</reference>
<evidence type="ECO:0000313" key="2">
    <source>
        <dbReference type="Proteomes" id="UP000774000"/>
    </source>
</evidence>
<dbReference type="RefSeq" id="WP_204703033.1">
    <property type="nucleotide sequence ID" value="NZ_JAFBDQ010000023.1"/>
</dbReference>
<keyword evidence="2" id="KW-1185">Reference proteome</keyword>
<dbReference type="InterPro" id="IPR014199">
    <property type="entry name" value="Spore_YtxC"/>
</dbReference>
<sequence>MSVIRVGSNKYKDCLKKRFALEREILKKDQYNIEINSIEQGNILFFECSVTNDTLLFTILKELIANVLSDLIINHLELDFLYKILNINCKQLSQEEEKKIINIALNRLNIGDGKNDEGIKAKIKRKNNILLEIIEYIADGQEIVLEGFVRFRLKGYLTELESAVKNAIEEYGVEKESRGFVHLLKHYVDIQANNSKLVNVIKIKNNGFKLLNENEKMIENPFLDEYVLEQLEQELDQQDLVISALISIAPQEIILHFNQPLELIENLKNIFNKRVSICLGCDYCKVNNLKELEEKISNHS</sequence>
<dbReference type="EMBL" id="JAFBDQ010000023">
    <property type="protein sequence ID" value="MBM7558049.1"/>
    <property type="molecule type" value="Genomic_DNA"/>
</dbReference>
<proteinExistence type="predicted"/>
<evidence type="ECO:0000313" key="1">
    <source>
        <dbReference type="EMBL" id="MBM7558049.1"/>
    </source>
</evidence>
<gene>
    <name evidence="1" type="ORF">JOC47_002918</name>
</gene>
<dbReference type="Proteomes" id="UP000774000">
    <property type="component" value="Unassembled WGS sequence"/>
</dbReference>